<gene>
    <name evidence="1" type="ORF">P691DRAFT_323652</name>
</gene>
<accession>A0A9P5X7U0</accession>
<evidence type="ECO:0000313" key="2">
    <source>
        <dbReference type="Proteomes" id="UP000807342"/>
    </source>
</evidence>
<dbReference type="AlphaFoldDB" id="A0A9P5X7U0"/>
<dbReference type="Proteomes" id="UP000807342">
    <property type="component" value="Unassembled WGS sequence"/>
</dbReference>
<name>A0A9P5X7U0_9AGAR</name>
<organism evidence="1 2">
    <name type="scientific">Macrolepiota fuliginosa MF-IS2</name>
    <dbReference type="NCBI Taxonomy" id="1400762"/>
    <lineage>
        <taxon>Eukaryota</taxon>
        <taxon>Fungi</taxon>
        <taxon>Dikarya</taxon>
        <taxon>Basidiomycota</taxon>
        <taxon>Agaricomycotina</taxon>
        <taxon>Agaricomycetes</taxon>
        <taxon>Agaricomycetidae</taxon>
        <taxon>Agaricales</taxon>
        <taxon>Agaricineae</taxon>
        <taxon>Agaricaceae</taxon>
        <taxon>Macrolepiota</taxon>
    </lineage>
</organism>
<comment type="caution">
    <text evidence="1">The sequence shown here is derived from an EMBL/GenBank/DDBJ whole genome shotgun (WGS) entry which is preliminary data.</text>
</comment>
<keyword evidence="2" id="KW-1185">Reference proteome</keyword>
<proteinExistence type="predicted"/>
<dbReference type="EMBL" id="MU151352">
    <property type="protein sequence ID" value="KAF9444725.1"/>
    <property type="molecule type" value="Genomic_DNA"/>
</dbReference>
<reference evidence="1" key="1">
    <citation type="submission" date="2020-11" db="EMBL/GenBank/DDBJ databases">
        <authorList>
            <consortium name="DOE Joint Genome Institute"/>
            <person name="Ahrendt S."/>
            <person name="Riley R."/>
            <person name="Andreopoulos W."/>
            <person name="Labutti K."/>
            <person name="Pangilinan J."/>
            <person name="Ruiz-Duenas F.J."/>
            <person name="Barrasa J.M."/>
            <person name="Sanchez-Garcia M."/>
            <person name="Camarero S."/>
            <person name="Miyauchi S."/>
            <person name="Serrano A."/>
            <person name="Linde D."/>
            <person name="Babiker R."/>
            <person name="Drula E."/>
            <person name="Ayuso-Fernandez I."/>
            <person name="Pacheco R."/>
            <person name="Padilla G."/>
            <person name="Ferreira P."/>
            <person name="Barriuso J."/>
            <person name="Kellner H."/>
            <person name="Castanera R."/>
            <person name="Alfaro M."/>
            <person name="Ramirez L."/>
            <person name="Pisabarro A.G."/>
            <person name="Kuo A."/>
            <person name="Tritt A."/>
            <person name="Lipzen A."/>
            <person name="He G."/>
            <person name="Yan M."/>
            <person name="Ng V."/>
            <person name="Cullen D."/>
            <person name="Martin F."/>
            <person name="Rosso M.-N."/>
            <person name="Henrissat B."/>
            <person name="Hibbett D."/>
            <person name="Martinez A.T."/>
            <person name="Grigoriev I.V."/>
        </authorList>
    </citation>
    <scope>NUCLEOTIDE SEQUENCE</scope>
    <source>
        <strain evidence="1">MF-IS2</strain>
    </source>
</reference>
<sequence>MARKPRATCIWRSVALILPNRGTTTNNALATNPSKTTLKAAQHEQKNVRQGEHPRYNLFLFGKSMGTGLKFTRCVMVGLYVAS</sequence>
<protein>
    <submittedName>
        <fullName evidence="1">Uncharacterized protein</fullName>
    </submittedName>
</protein>
<evidence type="ECO:0000313" key="1">
    <source>
        <dbReference type="EMBL" id="KAF9444725.1"/>
    </source>
</evidence>